<dbReference type="Pfam" id="PF01547">
    <property type="entry name" value="SBP_bac_1"/>
    <property type="match status" value="1"/>
</dbReference>
<dbReference type="InterPro" id="IPR006059">
    <property type="entry name" value="SBP"/>
</dbReference>
<comment type="similarity">
    <text evidence="2">Belongs to the bacterial solute-binding protein 1 family.</text>
</comment>
<dbReference type="PANTHER" id="PTHR43649:SF12">
    <property type="entry name" value="DIACETYLCHITOBIOSE BINDING PROTEIN DASA"/>
    <property type="match status" value="1"/>
</dbReference>
<dbReference type="GO" id="GO:0042597">
    <property type="term" value="C:periplasmic space"/>
    <property type="evidence" value="ECO:0007669"/>
    <property type="project" value="UniProtKB-SubCell"/>
</dbReference>
<evidence type="ECO:0000256" key="2">
    <source>
        <dbReference type="ARBA" id="ARBA00008520"/>
    </source>
</evidence>
<keyword evidence="3" id="KW-0574">Periplasm</keyword>
<evidence type="ECO:0000313" key="6">
    <source>
        <dbReference type="Proteomes" id="UP000782610"/>
    </source>
</evidence>
<organism evidence="5 6">
    <name type="scientific">Devosia nanyangense</name>
    <dbReference type="NCBI Taxonomy" id="1228055"/>
    <lineage>
        <taxon>Bacteria</taxon>
        <taxon>Pseudomonadati</taxon>
        <taxon>Pseudomonadota</taxon>
        <taxon>Alphaproteobacteria</taxon>
        <taxon>Hyphomicrobiales</taxon>
        <taxon>Devosiaceae</taxon>
        <taxon>Devosia</taxon>
    </lineage>
</organism>
<sequence>MRPLLRHFLLLSTTAIAASALSATAPAMAQDKTPVTVLTIGYPDKDSTDAVTGTVSPGIGNLETAFEAANPTIDLVVTNIPWGEGATGYAPKTEAMIQANESCLYEMPGAAGYARRGLLSDLGALIAADKDFKNVWGKQIETDKVWGPTAKSLYYIPNNTGERVIHWDATLFANYGVEPLSKNPTLDEIAAKAKALTGTDPVTGQQTYGYYYQGKYAVWQFLSIAHAMGANWGSVDETGKMTVTWNTPEYLKALQWFVDMAKYAPSGALGSDGMPQGFLSDDNVVAIIPEGEQGYFIQPLIANPELQKRFRSSFNLRGADGVGGVATISPMAMAESCTNKEAAWTALKWLAGSAESQKYYFDSNGRIPVSDNGAAALPQIAAFPDGDVVLTQPQFAEAPYPWAADQPRWAMQTALEGALAGTLSPADALAQAQKETDDWLAQQAVQK</sequence>
<evidence type="ECO:0000256" key="4">
    <source>
        <dbReference type="SAM" id="SignalP"/>
    </source>
</evidence>
<dbReference type="Proteomes" id="UP000782610">
    <property type="component" value="Unassembled WGS sequence"/>
</dbReference>
<protein>
    <submittedName>
        <fullName evidence="5">Extracellular solute-binding protein</fullName>
    </submittedName>
</protein>
<dbReference type="PANTHER" id="PTHR43649">
    <property type="entry name" value="ARABINOSE-BINDING PROTEIN-RELATED"/>
    <property type="match status" value="1"/>
</dbReference>
<dbReference type="Gene3D" id="3.40.190.10">
    <property type="entry name" value="Periplasmic binding protein-like II"/>
    <property type="match status" value="1"/>
</dbReference>
<dbReference type="SUPFAM" id="SSF53850">
    <property type="entry name" value="Periplasmic binding protein-like II"/>
    <property type="match status" value="1"/>
</dbReference>
<dbReference type="AlphaFoldDB" id="A0A933NY10"/>
<gene>
    <name evidence="5" type="ORF">HY834_17280</name>
</gene>
<evidence type="ECO:0000256" key="3">
    <source>
        <dbReference type="ARBA" id="ARBA00022764"/>
    </source>
</evidence>
<evidence type="ECO:0000256" key="1">
    <source>
        <dbReference type="ARBA" id="ARBA00004418"/>
    </source>
</evidence>
<keyword evidence="4" id="KW-0732">Signal</keyword>
<feature type="chain" id="PRO_5037688534" evidence="4">
    <location>
        <begin position="30"/>
        <end position="447"/>
    </location>
</feature>
<feature type="signal peptide" evidence="4">
    <location>
        <begin position="1"/>
        <end position="29"/>
    </location>
</feature>
<proteinExistence type="inferred from homology"/>
<name>A0A933NY10_9HYPH</name>
<accession>A0A933NY10</accession>
<reference evidence="5" key="1">
    <citation type="submission" date="2020-07" db="EMBL/GenBank/DDBJ databases">
        <title>Huge and variable diversity of episymbiotic CPR bacteria and DPANN archaea in groundwater ecosystems.</title>
        <authorList>
            <person name="He C.Y."/>
            <person name="Keren R."/>
            <person name="Whittaker M."/>
            <person name="Farag I.F."/>
            <person name="Doudna J."/>
            <person name="Cate J.H.D."/>
            <person name="Banfield J.F."/>
        </authorList>
    </citation>
    <scope>NUCLEOTIDE SEQUENCE</scope>
    <source>
        <strain evidence="5">NC_groundwater_1586_Pr3_B-0.1um_66_15</strain>
    </source>
</reference>
<dbReference type="InterPro" id="IPR050490">
    <property type="entry name" value="Bact_solute-bd_prot1"/>
</dbReference>
<comment type="caution">
    <text evidence="5">The sequence shown here is derived from an EMBL/GenBank/DDBJ whole genome shotgun (WGS) entry which is preliminary data.</text>
</comment>
<dbReference type="EMBL" id="JACRAF010000057">
    <property type="protein sequence ID" value="MBI4923494.1"/>
    <property type="molecule type" value="Genomic_DNA"/>
</dbReference>
<evidence type="ECO:0000313" key="5">
    <source>
        <dbReference type="EMBL" id="MBI4923494.1"/>
    </source>
</evidence>
<comment type="subcellular location">
    <subcellularLocation>
        <location evidence="1">Periplasm</location>
    </subcellularLocation>
</comment>